<proteinExistence type="predicted"/>
<dbReference type="InterPro" id="IPR024655">
    <property type="entry name" value="Asl1_glyco_hydro_catalytic"/>
</dbReference>
<dbReference type="Gene3D" id="3.20.20.80">
    <property type="entry name" value="Glycosidases"/>
    <property type="match status" value="1"/>
</dbReference>
<dbReference type="PROSITE" id="PS51212">
    <property type="entry name" value="WSC"/>
    <property type="match status" value="1"/>
</dbReference>
<dbReference type="EMBL" id="CAJNOK010002143">
    <property type="protein sequence ID" value="CAF0846621.1"/>
    <property type="molecule type" value="Genomic_DNA"/>
</dbReference>
<feature type="compositionally biased region" description="Low complexity" evidence="1">
    <location>
        <begin position="183"/>
        <end position="201"/>
    </location>
</feature>
<dbReference type="SMART" id="SM00321">
    <property type="entry name" value="WSC"/>
    <property type="match status" value="1"/>
</dbReference>
<comment type="caution">
    <text evidence="3">The sequence shown here is derived from an EMBL/GenBank/DDBJ whole genome shotgun (WGS) entry which is preliminary data.</text>
</comment>
<dbReference type="PANTHER" id="PTHR34154:SF3">
    <property type="entry name" value="ALKALI-SENSITIVE LINKAGE PROTEIN 1"/>
    <property type="match status" value="1"/>
</dbReference>
<evidence type="ECO:0000313" key="4">
    <source>
        <dbReference type="EMBL" id="CAF3631806.1"/>
    </source>
</evidence>
<evidence type="ECO:0000313" key="5">
    <source>
        <dbReference type="Proteomes" id="UP000677228"/>
    </source>
</evidence>
<dbReference type="EMBL" id="CAJOBA010002143">
    <property type="protein sequence ID" value="CAF3631806.1"/>
    <property type="molecule type" value="Genomic_DNA"/>
</dbReference>
<evidence type="ECO:0000313" key="3">
    <source>
        <dbReference type="EMBL" id="CAF0846621.1"/>
    </source>
</evidence>
<feature type="domain" description="WSC" evidence="2">
    <location>
        <begin position="217"/>
        <end position="307"/>
    </location>
</feature>
<name>A0A8S2DA40_9BILA</name>
<dbReference type="Pfam" id="PF11790">
    <property type="entry name" value="Glyco_hydro_cc"/>
    <property type="match status" value="1"/>
</dbReference>
<dbReference type="InterPro" id="IPR017853">
    <property type="entry name" value="GH"/>
</dbReference>
<dbReference type="Proteomes" id="UP000682733">
    <property type="component" value="Unassembled WGS sequence"/>
</dbReference>
<organism evidence="3 5">
    <name type="scientific">Didymodactylos carnosus</name>
    <dbReference type="NCBI Taxonomy" id="1234261"/>
    <lineage>
        <taxon>Eukaryota</taxon>
        <taxon>Metazoa</taxon>
        <taxon>Spiralia</taxon>
        <taxon>Gnathifera</taxon>
        <taxon>Rotifera</taxon>
        <taxon>Eurotatoria</taxon>
        <taxon>Bdelloidea</taxon>
        <taxon>Philodinida</taxon>
        <taxon>Philodinidae</taxon>
        <taxon>Didymodactylos</taxon>
    </lineage>
</organism>
<evidence type="ECO:0000259" key="2">
    <source>
        <dbReference type="PROSITE" id="PS51212"/>
    </source>
</evidence>
<dbReference type="AlphaFoldDB" id="A0A8S2DA40"/>
<reference evidence="3" key="1">
    <citation type="submission" date="2021-02" db="EMBL/GenBank/DDBJ databases">
        <authorList>
            <person name="Nowell W R."/>
        </authorList>
    </citation>
    <scope>NUCLEOTIDE SEQUENCE</scope>
</reference>
<dbReference type="InterPro" id="IPR002889">
    <property type="entry name" value="WSC_carb-bd"/>
</dbReference>
<gene>
    <name evidence="3" type="ORF">OVA965_LOCUS6924</name>
    <name evidence="4" type="ORF">TMI583_LOCUS6920</name>
</gene>
<dbReference type="InterPro" id="IPR053183">
    <property type="entry name" value="ASL1"/>
</dbReference>
<accession>A0A8S2DA40</accession>
<evidence type="ECO:0000256" key="1">
    <source>
        <dbReference type="SAM" id="MobiDB-lite"/>
    </source>
</evidence>
<dbReference type="GO" id="GO:0071966">
    <property type="term" value="P:fungal-type cell wall polysaccharide metabolic process"/>
    <property type="evidence" value="ECO:0007669"/>
    <property type="project" value="TreeGrafter"/>
</dbReference>
<protein>
    <recommendedName>
        <fullName evidence="2">WSC domain-containing protein</fullName>
    </recommendedName>
</protein>
<feature type="region of interest" description="Disordered" evidence="1">
    <location>
        <begin position="183"/>
        <end position="202"/>
    </location>
</feature>
<sequence>MITQIANNNDTNIHSSTIMDYNVQFKSKNNSTITVGDESQGRVDNFSSDDELSYIEDQPEFISYGDDQEELLSEQLSAFVPLENLLKLKTRRSDGRDTAMPTRVVPKPAASIHPTPSIPPAGSTALSVPVKVIIVAIVATVIAVPVAVTQTRVAPSSSSLSATTTTVSNSVIVNGVTARIVTTNNSTSSSSNSSASSSSYSVNGTRGSSGSTAVIAPSTVLGCYADFYPTSRSMPDASTTSTSNTPSTCIAYCTSLGFPYSGTEYADECHCSAAAPTTLSTACTSYCAGNLTLICGGANALSVVRSTIPTLPATNNTKRGLCWPWNNPASSFAFFSPSVIPWLYNWELWDPRTNGTYSSAEYVPMVHTQAEASSVQAYFSTCYATHLLGFNEPDLPVASGGAYISPYNASVLWKQYIQPVKTQCNISLGAPAVTNAVASGWGTDWLNQFFGNCTSPNCTFDFIPFHWYGQSVLDFETYVANFHTIFPTYPLWVTEFQFTGVSNVTTAYMVKQAMQWLDAQSYVVRYSMFGPMNPANMAGIPNGAMVKDDLTGLTPVGLEYAGLM</sequence>
<dbReference type="PANTHER" id="PTHR34154">
    <property type="entry name" value="ALKALI-SENSITIVE LINKAGE PROTEIN 1"/>
    <property type="match status" value="1"/>
</dbReference>
<dbReference type="Proteomes" id="UP000677228">
    <property type="component" value="Unassembled WGS sequence"/>
</dbReference>
<dbReference type="SUPFAM" id="SSF51445">
    <property type="entry name" value="(Trans)glycosidases"/>
    <property type="match status" value="1"/>
</dbReference>
<dbReference type="Pfam" id="PF01822">
    <property type="entry name" value="WSC"/>
    <property type="match status" value="1"/>
</dbReference>